<evidence type="ECO:0000256" key="1">
    <source>
        <dbReference type="SAM" id="Phobius"/>
    </source>
</evidence>
<dbReference type="EMBL" id="FLZR02000016">
    <property type="protein sequence ID" value="VUZ99844.1"/>
    <property type="molecule type" value="Genomic_DNA"/>
</dbReference>
<dbReference type="Proteomes" id="UP000220605">
    <property type="component" value="Unassembled WGS sequence"/>
</dbReference>
<evidence type="ECO:0000313" key="2">
    <source>
        <dbReference type="EMBL" id="VUZ99844.1"/>
    </source>
</evidence>
<keyword evidence="1" id="KW-1133">Transmembrane helix</keyword>
<dbReference type="VEuPathDB" id="PlasmoDB:PVPAM_010010100"/>
<protein>
    <recommendedName>
        <fullName evidence="3">Variable surface protein</fullName>
    </recommendedName>
</protein>
<organism evidence="2">
    <name type="scientific">Plasmodium vivax</name>
    <name type="common">malaria parasite P. vivax</name>
    <dbReference type="NCBI Taxonomy" id="5855"/>
    <lineage>
        <taxon>Eukaryota</taxon>
        <taxon>Sar</taxon>
        <taxon>Alveolata</taxon>
        <taxon>Apicomplexa</taxon>
        <taxon>Aconoidasida</taxon>
        <taxon>Haemosporida</taxon>
        <taxon>Plasmodiidae</taxon>
        <taxon>Plasmodium</taxon>
        <taxon>Plasmodium (Plasmodium)</taxon>
    </lineage>
</organism>
<accession>A0A565A5B2</accession>
<sequence>MKLLVKYSFRDNVKFVVLLKYFTYIFLVWNSNCDMSTFGKSLEMKYKQDGSLNTCYNRLLAKHELKKDSYKTYASQKYANYGMNKNIKSEEVKTPIQSQIRKDCLNNYAVYMNDYKNRYAKKKGLAKWDCYYERKLFNKINNIFEITDNMTNKKKYYNKKIYNKYIVGLVLFSLIPFLGFIFIFYFSKLNPYMQKACFSACRSKHPSNGTDSEDFDKAVKDHEAKGIRLLSIEENTYHLIEKVNDVFLWLSFSIVLLVLLYILLKIIKYARIKSGKGKMSVKDYCHFCKDLITGK</sequence>
<feature type="transmembrane region" description="Helical" evidence="1">
    <location>
        <begin position="165"/>
        <end position="186"/>
    </location>
</feature>
<dbReference type="AlphaFoldDB" id="A0A565A5B2"/>
<evidence type="ECO:0008006" key="3">
    <source>
        <dbReference type="Google" id="ProtNLM"/>
    </source>
</evidence>
<keyword evidence="1" id="KW-0812">Transmembrane</keyword>
<proteinExistence type="predicted"/>
<dbReference type="Pfam" id="PF12420">
    <property type="entry name" value="DUF3671"/>
    <property type="match status" value="1"/>
</dbReference>
<dbReference type="OrthoDB" id="389413at2759"/>
<dbReference type="VEuPathDB" id="PlasmoDB:PVP01_0005580"/>
<dbReference type="InterPro" id="IPR022139">
    <property type="entry name" value="Fam-L/Fam-M-like_plasmodium"/>
</dbReference>
<reference evidence="2" key="1">
    <citation type="submission" date="2016-07" db="EMBL/GenBank/DDBJ databases">
        <authorList>
            <consortium name="Pathogen Informatics"/>
        </authorList>
    </citation>
    <scope>NUCLEOTIDE SEQUENCE</scope>
</reference>
<gene>
    <name evidence="2" type="ORF">PVP01_0005580</name>
</gene>
<feature type="transmembrane region" description="Helical" evidence="1">
    <location>
        <begin position="246"/>
        <end position="264"/>
    </location>
</feature>
<keyword evidence="1" id="KW-0472">Membrane</keyword>
<name>A0A565A5B2_PLAVI</name>
<dbReference type="VEuPathDB" id="PlasmoDB:PVW1_100060500"/>